<dbReference type="OrthoDB" id="9806005at2"/>
<dbReference type="Proteomes" id="UP000321362">
    <property type="component" value="Chromosome"/>
</dbReference>
<gene>
    <name evidence="2" type="ORF">FSB76_21455</name>
</gene>
<dbReference type="AlphaFoldDB" id="A0A5B8W3F8"/>
<evidence type="ECO:0000313" key="2">
    <source>
        <dbReference type="EMBL" id="QEC78384.1"/>
    </source>
</evidence>
<reference evidence="2 3" key="1">
    <citation type="journal article" date="2013" name="J. Microbiol.">
        <title>Mucilaginibacter ginsenosidivorax sp. nov., with ginsenoside converting activity isolated from sediment.</title>
        <authorList>
            <person name="Kim J.K."/>
            <person name="Choi T.E."/>
            <person name="Liu Q.M."/>
            <person name="Park H.Y."/>
            <person name="Yi T.H."/>
            <person name="Yoon M.H."/>
            <person name="Kim S.C."/>
            <person name="Im W.T."/>
        </authorList>
    </citation>
    <scope>NUCLEOTIDE SEQUENCE [LARGE SCALE GENOMIC DNA]</scope>
    <source>
        <strain evidence="2 3">KHI28</strain>
    </source>
</reference>
<dbReference type="RefSeq" id="WP_147056966.1">
    <property type="nucleotide sequence ID" value="NZ_CP042437.1"/>
</dbReference>
<organism evidence="2 3">
    <name type="scientific">Mucilaginibacter ginsenosidivorax</name>
    <dbReference type="NCBI Taxonomy" id="862126"/>
    <lineage>
        <taxon>Bacteria</taxon>
        <taxon>Pseudomonadati</taxon>
        <taxon>Bacteroidota</taxon>
        <taxon>Sphingobacteriia</taxon>
        <taxon>Sphingobacteriales</taxon>
        <taxon>Sphingobacteriaceae</taxon>
        <taxon>Mucilaginibacter</taxon>
    </lineage>
</organism>
<dbReference type="InterPro" id="IPR000182">
    <property type="entry name" value="GNAT_dom"/>
</dbReference>
<dbReference type="Pfam" id="PF00583">
    <property type="entry name" value="Acetyltransf_1"/>
    <property type="match status" value="1"/>
</dbReference>
<dbReference type="PROSITE" id="PS51186">
    <property type="entry name" value="GNAT"/>
    <property type="match status" value="1"/>
</dbReference>
<dbReference type="SUPFAM" id="SSF55729">
    <property type="entry name" value="Acyl-CoA N-acyltransferases (Nat)"/>
    <property type="match status" value="1"/>
</dbReference>
<name>A0A5B8W3F8_9SPHI</name>
<dbReference type="InterPro" id="IPR016181">
    <property type="entry name" value="Acyl_CoA_acyltransferase"/>
</dbReference>
<evidence type="ECO:0000259" key="1">
    <source>
        <dbReference type="PROSITE" id="PS51186"/>
    </source>
</evidence>
<sequence length="372" mass="42531">MIKIVTVSSKKELASFIDFPHDLYEGDPNYVPELFIAQRDLLTIHPFHKHNKVQPFLAYDGDKIVGRIAAILNNAHNQYNHKNDGFFGFFDCIDSTEVSNLLFDVVTGWLKNKGITGQLLGPVNFSTNEPCGLLIKGFDSPAFLMNTYNKPYYASLIESYGFGKDVDLIAWHWDGQEYDDKSVRLLNSLEERLKRSNIIIRKVNLKKFKEEAAKLREVYNSAWDSNTGFVPLTDEEFDYLAKDLKLILDPDFALVAEQNGKIVAFGLALPNYNEIFQKIKRGRLLPTGIFKLLFGKKNIQSIRIYALGVIDGYRKMGIEACLYGTIIREYKAKGFKHAEAGWTLEHNDMVNRAIEAIKGDPYKTYRLYQKAI</sequence>
<evidence type="ECO:0000313" key="3">
    <source>
        <dbReference type="Proteomes" id="UP000321362"/>
    </source>
</evidence>
<feature type="domain" description="N-acetyltransferase" evidence="1">
    <location>
        <begin position="198"/>
        <end position="372"/>
    </location>
</feature>
<dbReference type="EMBL" id="CP042437">
    <property type="protein sequence ID" value="QEC78384.1"/>
    <property type="molecule type" value="Genomic_DNA"/>
</dbReference>
<keyword evidence="3" id="KW-1185">Reference proteome</keyword>
<dbReference type="KEGG" id="mgk:FSB76_21455"/>
<protein>
    <recommendedName>
        <fullName evidence="1">N-acetyltransferase domain-containing protein</fullName>
    </recommendedName>
</protein>
<dbReference type="PANTHER" id="PTHR41368">
    <property type="entry name" value="PROTEIN YGHO"/>
    <property type="match status" value="1"/>
</dbReference>
<accession>A0A5B8W3F8</accession>
<dbReference type="InterPro" id="IPR039968">
    <property type="entry name" value="BcerS-like"/>
</dbReference>
<dbReference type="GO" id="GO:0016747">
    <property type="term" value="F:acyltransferase activity, transferring groups other than amino-acyl groups"/>
    <property type="evidence" value="ECO:0007669"/>
    <property type="project" value="InterPro"/>
</dbReference>
<dbReference type="Gene3D" id="3.40.630.30">
    <property type="match status" value="1"/>
</dbReference>
<proteinExistence type="predicted"/>
<dbReference type="PANTHER" id="PTHR41368:SF1">
    <property type="entry name" value="PROTEIN YGHO"/>
    <property type="match status" value="1"/>
</dbReference>